<dbReference type="GO" id="GO:0005576">
    <property type="term" value="C:extracellular region"/>
    <property type="evidence" value="ECO:0007669"/>
    <property type="project" value="TreeGrafter"/>
</dbReference>
<dbReference type="InterPro" id="IPR007567">
    <property type="entry name" value="Mid2_dom"/>
</dbReference>
<feature type="region of interest" description="Disordered" evidence="1">
    <location>
        <begin position="328"/>
        <end position="351"/>
    </location>
</feature>
<name>A0A427YGE6_9TREE</name>
<dbReference type="STRING" id="1890683.A0A427YGE6"/>
<reference evidence="4 5" key="1">
    <citation type="submission" date="2018-11" db="EMBL/GenBank/DDBJ databases">
        <title>Genome sequence of Saitozyma podzolica DSM 27192.</title>
        <authorList>
            <person name="Aliyu H."/>
            <person name="Gorte O."/>
            <person name="Ochsenreither K."/>
        </authorList>
    </citation>
    <scope>NUCLEOTIDE SEQUENCE [LARGE SCALE GENOMIC DNA]</scope>
    <source>
        <strain evidence="4 5">DSM 27192</strain>
    </source>
</reference>
<accession>A0A427YGE6</accession>
<dbReference type="Pfam" id="PF04478">
    <property type="entry name" value="Mid2"/>
    <property type="match status" value="1"/>
</dbReference>
<keyword evidence="2" id="KW-1133">Transmembrane helix</keyword>
<evidence type="ECO:0000256" key="1">
    <source>
        <dbReference type="SAM" id="MobiDB-lite"/>
    </source>
</evidence>
<feature type="compositionally biased region" description="Low complexity" evidence="1">
    <location>
        <begin position="369"/>
        <end position="379"/>
    </location>
</feature>
<dbReference type="GO" id="GO:0030010">
    <property type="term" value="P:establishment of cell polarity"/>
    <property type="evidence" value="ECO:0007669"/>
    <property type="project" value="TreeGrafter"/>
</dbReference>
<dbReference type="PANTHER" id="PTHR35778:SF1">
    <property type="entry name" value="SIGNALING MUCIN HKR1-RELATED"/>
    <property type="match status" value="1"/>
</dbReference>
<feature type="region of interest" description="Disordered" evidence="1">
    <location>
        <begin position="18"/>
        <end position="43"/>
    </location>
</feature>
<evidence type="ECO:0000259" key="3">
    <source>
        <dbReference type="Pfam" id="PF04478"/>
    </source>
</evidence>
<dbReference type="GO" id="GO:0005034">
    <property type="term" value="F:osmosensor activity"/>
    <property type="evidence" value="ECO:0007669"/>
    <property type="project" value="InterPro"/>
</dbReference>
<organism evidence="4 5">
    <name type="scientific">Saitozyma podzolica</name>
    <dbReference type="NCBI Taxonomy" id="1890683"/>
    <lineage>
        <taxon>Eukaryota</taxon>
        <taxon>Fungi</taxon>
        <taxon>Dikarya</taxon>
        <taxon>Basidiomycota</taxon>
        <taxon>Agaricomycotina</taxon>
        <taxon>Tremellomycetes</taxon>
        <taxon>Tremellales</taxon>
        <taxon>Trimorphomycetaceae</taxon>
        <taxon>Saitozyma</taxon>
    </lineage>
</organism>
<dbReference type="AlphaFoldDB" id="A0A427YGE6"/>
<dbReference type="OrthoDB" id="3366093at2759"/>
<feature type="domain" description="Mid2" evidence="3">
    <location>
        <begin position="190"/>
        <end position="237"/>
    </location>
</feature>
<evidence type="ECO:0000256" key="2">
    <source>
        <dbReference type="SAM" id="Phobius"/>
    </source>
</evidence>
<feature type="transmembrane region" description="Helical" evidence="2">
    <location>
        <begin position="216"/>
        <end position="237"/>
    </location>
</feature>
<keyword evidence="5" id="KW-1185">Reference proteome</keyword>
<dbReference type="GO" id="GO:0005886">
    <property type="term" value="C:plasma membrane"/>
    <property type="evidence" value="ECO:0007669"/>
    <property type="project" value="InterPro"/>
</dbReference>
<comment type="caution">
    <text evidence="4">The sequence shown here is derived from an EMBL/GenBank/DDBJ whole genome shotgun (WGS) entry which is preliminary data.</text>
</comment>
<evidence type="ECO:0000313" key="5">
    <source>
        <dbReference type="Proteomes" id="UP000279259"/>
    </source>
</evidence>
<dbReference type="GO" id="GO:0007232">
    <property type="term" value="P:osmosensory signaling pathway via Sho1 osmosensor"/>
    <property type="evidence" value="ECO:0007669"/>
    <property type="project" value="InterPro"/>
</dbReference>
<feature type="compositionally biased region" description="Low complexity" evidence="1">
    <location>
        <begin position="336"/>
        <end position="349"/>
    </location>
</feature>
<protein>
    <recommendedName>
        <fullName evidence="3">Mid2 domain-containing protein</fullName>
    </recommendedName>
</protein>
<dbReference type="GO" id="GO:0009986">
    <property type="term" value="C:cell surface"/>
    <property type="evidence" value="ECO:0007669"/>
    <property type="project" value="TreeGrafter"/>
</dbReference>
<dbReference type="EMBL" id="RSCD01000011">
    <property type="protein sequence ID" value="RSH90168.1"/>
    <property type="molecule type" value="Genomic_DNA"/>
</dbReference>
<dbReference type="InterPro" id="IPR039295">
    <property type="entry name" value="MSB2"/>
</dbReference>
<dbReference type="GO" id="GO:0006972">
    <property type="term" value="P:hyperosmotic response"/>
    <property type="evidence" value="ECO:0007669"/>
    <property type="project" value="TreeGrafter"/>
</dbReference>
<feature type="compositionally biased region" description="Low complexity" evidence="1">
    <location>
        <begin position="22"/>
        <end position="38"/>
    </location>
</feature>
<dbReference type="PANTHER" id="PTHR35778">
    <property type="entry name" value="SIGNALING MUCIN HKR1-RELATED"/>
    <property type="match status" value="1"/>
</dbReference>
<dbReference type="Proteomes" id="UP000279259">
    <property type="component" value="Unassembled WGS sequence"/>
</dbReference>
<dbReference type="GO" id="GO:0030427">
    <property type="term" value="C:site of polarized growth"/>
    <property type="evidence" value="ECO:0007669"/>
    <property type="project" value="TreeGrafter"/>
</dbReference>
<proteinExistence type="predicted"/>
<keyword evidence="2" id="KW-0472">Membrane</keyword>
<dbReference type="GO" id="GO:0001402">
    <property type="term" value="P:signal transduction involved in filamentous growth"/>
    <property type="evidence" value="ECO:0007669"/>
    <property type="project" value="TreeGrafter"/>
</dbReference>
<gene>
    <name evidence="4" type="ORF">EHS25_001502</name>
</gene>
<dbReference type="GO" id="GO:0031505">
    <property type="term" value="P:fungal-type cell wall organization"/>
    <property type="evidence" value="ECO:0007669"/>
    <property type="project" value="TreeGrafter"/>
</dbReference>
<feature type="region of interest" description="Disordered" evidence="1">
    <location>
        <begin position="365"/>
        <end position="397"/>
    </location>
</feature>
<keyword evidence="2" id="KW-0812">Transmembrane</keyword>
<evidence type="ECO:0000313" key="4">
    <source>
        <dbReference type="EMBL" id="RSH90168.1"/>
    </source>
</evidence>
<sequence>MPRPTYLIVAATSSTYSAVPTSGASAAPSSYRSGSPSSTDLPATATIPSSIPTLIVPANSVVNNPESGTGSSSDPIKDDTLISILLDGTEYPWLFVVSSSDATSQLFNTFPTLIATALNIDTSDVQTYGLQVYQPASSSGNSSLLTQWLAYIPSDEFDTLNAYLKTQSSPLYNQTGLQGELAAQINTAYPLSASSSTTSSSTSTSSSGLSTRTRDIIIGVCVGIGGLLWVGLVYWIYKRVRRSNERAVHKRLSEHMSMFGDRDERRVSMAPSVAGSDVDDRPSSFYASPMDNDATMRVQQRLAAARDSMGEDSFRSYGTDQSPTYGPSVFGTSWFQNPQGQGQASGSQPMRQIQAQNPFEDMVTRSYLGTSGSGSASGANMQRRSAVPRPVQKTMIGQPTLHASSLEFRDY</sequence>